<dbReference type="RefSeq" id="XP_033398437.1">
    <property type="nucleotide sequence ID" value="XM_033547417.1"/>
</dbReference>
<evidence type="ECO:0000256" key="1">
    <source>
        <dbReference type="SAM" id="MobiDB-lite"/>
    </source>
</evidence>
<sequence>MIPTSSSHHNNKPNTTSGNTTQHNAKIHPPLPPPRSRTLTPSNSRPLYSHTAGQLSLSRPPGSATQPRHTTHSLTHSALAPQRGQTRFFFLFLPATLAPQCSMLNPPFYSTPPLVPACGATTTATTVTIVTTTTTTRPSTTAAAPKALRSFLHSLWMEHNTHNTHTNTNTNINTSASTHTPVPPLFRPLNRAKTRTR</sequence>
<feature type="region of interest" description="Disordered" evidence="1">
    <location>
        <begin position="1"/>
        <end position="76"/>
    </location>
</feature>
<feature type="compositionally biased region" description="Polar residues" evidence="1">
    <location>
        <begin position="51"/>
        <end position="76"/>
    </location>
</feature>
<proteinExistence type="predicted"/>
<protein>
    <submittedName>
        <fullName evidence="2">Uncharacterized protein</fullName>
    </submittedName>
</protein>
<name>A0A6A6BHC3_9PEZI</name>
<feature type="compositionally biased region" description="Low complexity" evidence="1">
    <location>
        <begin position="166"/>
        <end position="180"/>
    </location>
</feature>
<evidence type="ECO:0000313" key="3">
    <source>
        <dbReference type="Proteomes" id="UP000799438"/>
    </source>
</evidence>
<feature type="region of interest" description="Disordered" evidence="1">
    <location>
        <begin position="166"/>
        <end position="197"/>
    </location>
</feature>
<dbReference type="GeneID" id="54304924"/>
<keyword evidence="3" id="KW-1185">Reference proteome</keyword>
<accession>A0A6A6BHC3</accession>
<dbReference type="Proteomes" id="UP000799438">
    <property type="component" value="Unassembled WGS sequence"/>
</dbReference>
<dbReference type="AlphaFoldDB" id="A0A6A6BHC3"/>
<feature type="compositionally biased region" description="Low complexity" evidence="1">
    <location>
        <begin position="36"/>
        <end position="46"/>
    </location>
</feature>
<evidence type="ECO:0000313" key="2">
    <source>
        <dbReference type="EMBL" id="KAF2142725.1"/>
    </source>
</evidence>
<feature type="compositionally biased region" description="Polar residues" evidence="1">
    <location>
        <begin position="1"/>
        <end position="24"/>
    </location>
</feature>
<dbReference type="EMBL" id="ML995483">
    <property type="protein sequence ID" value="KAF2142725.1"/>
    <property type="molecule type" value="Genomic_DNA"/>
</dbReference>
<organism evidence="2 3">
    <name type="scientific">Aplosporella prunicola CBS 121167</name>
    <dbReference type="NCBI Taxonomy" id="1176127"/>
    <lineage>
        <taxon>Eukaryota</taxon>
        <taxon>Fungi</taxon>
        <taxon>Dikarya</taxon>
        <taxon>Ascomycota</taxon>
        <taxon>Pezizomycotina</taxon>
        <taxon>Dothideomycetes</taxon>
        <taxon>Dothideomycetes incertae sedis</taxon>
        <taxon>Botryosphaeriales</taxon>
        <taxon>Aplosporellaceae</taxon>
        <taxon>Aplosporella</taxon>
    </lineage>
</organism>
<reference evidence="2" key="1">
    <citation type="journal article" date="2020" name="Stud. Mycol.">
        <title>101 Dothideomycetes genomes: a test case for predicting lifestyles and emergence of pathogens.</title>
        <authorList>
            <person name="Haridas S."/>
            <person name="Albert R."/>
            <person name="Binder M."/>
            <person name="Bloem J."/>
            <person name="Labutti K."/>
            <person name="Salamov A."/>
            <person name="Andreopoulos B."/>
            <person name="Baker S."/>
            <person name="Barry K."/>
            <person name="Bills G."/>
            <person name="Bluhm B."/>
            <person name="Cannon C."/>
            <person name="Castanera R."/>
            <person name="Culley D."/>
            <person name="Daum C."/>
            <person name="Ezra D."/>
            <person name="Gonzalez J."/>
            <person name="Henrissat B."/>
            <person name="Kuo A."/>
            <person name="Liang C."/>
            <person name="Lipzen A."/>
            <person name="Lutzoni F."/>
            <person name="Magnuson J."/>
            <person name="Mondo S."/>
            <person name="Nolan M."/>
            <person name="Ohm R."/>
            <person name="Pangilinan J."/>
            <person name="Park H.-J."/>
            <person name="Ramirez L."/>
            <person name="Alfaro M."/>
            <person name="Sun H."/>
            <person name="Tritt A."/>
            <person name="Yoshinaga Y."/>
            <person name="Zwiers L.-H."/>
            <person name="Turgeon B."/>
            <person name="Goodwin S."/>
            <person name="Spatafora J."/>
            <person name="Crous P."/>
            <person name="Grigoriev I."/>
        </authorList>
    </citation>
    <scope>NUCLEOTIDE SEQUENCE</scope>
    <source>
        <strain evidence="2">CBS 121167</strain>
    </source>
</reference>
<gene>
    <name evidence="2" type="ORF">K452DRAFT_9996</name>
</gene>